<evidence type="ECO:0000256" key="3">
    <source>
        <dbReference type="ARBA" id="ARBA00022490"/>
    </source>
</evidence>
<dbReference type="GO" id="GO:0005737">
    <property type="term" value="C:cytoplasm"/>
    <property type="evidence" value="ECO:0007669"/>
    <property type="project" value="UniProtKB-SubCell"/>
</dbReference>
<keyword evidence="3" id="KW-0963">Cytoplasm</keyword>
<dbReference type="FunFam" id="3.40.50.300:FF:001691">
    <property type="entry name" value="Probable ATP-dependent kinase TDA10"/>
    <property type="match status" value="1"/>
</dbReference>
<keyword evidence="4" id="KW-0808">Transferase</keyword>
<dbReference type="GO" id="GO:0005634">
    <property type="term" value="C:nucleus"/>
    <property type="evidence" value="ECO:0007669"/>
    <property type="project" value="UniProtKB-SubCell"/>
</dbReference>
<comment type="caution">
    <text evidence="11">The sequence shown here is derived from an EMBL/GenBank/DDBJ whole genome shotgun (WGS) entry which is preliminary data.</text>
</comment>
<evidence type="ECO:0000256" key="8">
    <source>
        <dbReference type="ARBA" id="ARBA00023242"/>
    </source>
</evidence>
<feature type="compositionally biased region" description="Basic and acidic residues" evidence="10">
    <location>
        <begin position="129"/>
        <end position="140"/>
    </location>
</feature>
<feature type="region of interest" description="Disordered" evidence="10">
    <location>
        <begin position="118"/>
        <end position="145"/>
    </location>
</feature>
<evidence type="ECO:0000256" key="9">
    <source>
        <dbReference type="ARBA" id="ARBA00061312"/>
    </source>
</evidence>
<comment type="similarity">
    <text evidence="9">Belongs to the GLYK kinase family.</text>
</comment>
<name>A0A8H4Q075_9HYPO</name>
<evidence type="ECO:0000256" key="1">
    <source>
        <dbReference type="ARBA" id="ARBA00004123"/>
    </source>
</evidence>
<evidence type="ECO:0000313" key="11">
    <source>
        <dbReference type="EMBL" id="KAF4513691.1"/>
    </source>
</evidence>
<dbReference type="OrthoDB" id="347435at2759"/>
<organism evidence="11 12">
    <name type="scientific">Ophiocordyceps sinensis</name>
    <dbReference type="NCBI Taxonomy" id="72228"/>
    <lineage>
        <taxon>Eukaryota</taxon>
        <taxon>Fungi</taxon>
        <taxon>Dikarya</taxon>
        <taxon>Ascomycota</taxon>
        <taxon>Pezizomycotina</taxon>
        <taxon>Sordariomycetes</taxon>
        <taxon>Hypocreomycetidae</taxon>
        <taxon>Hypocreales</taxon>
        <taxon>Ophiocordycipitaceae</taxon>
        <taxon>Ophiocordyceps</taxon>
    </lineage>
</organism>
<proteinExistence type="inferred from homology"/>
<protein>
    <recommendedName>
        <fullName evidence="13">Signal recognition particle, SRP54 subunit, GTPase</fullName>
    </recommendedName>
</protein>
<sequence length="293" mass="33094">MPSESHNAKTPICISFIRERLAAPRAARRPLIVGLNGMQGVGKTTLVTALAAALEEAGIRTLTCSIDDFYLTHENQVALAREHPDNALVQHRGEPGTHDVALARCVFASLTQGQPTRIPQYDKGAFNGRGDRRPESEWKPVNEPGQPPVQVVILEGWLVGFRPLDPGDVERKWRAPSRTLQKHRLEHLLLLNRLLRGYDHLTDLFDAFIHVDSDDVEYVYGWRQEQEDGLRAQRRDPAAGMTPDQVVEFVDGYFPGYELYTHGVRRGIFADRPGCQLRLVVARDRRVNKVIRI</sequence>
<evidence type="ECO:0000256" key="4">
    <source>
        <dbReference type="ARBA" id="ARBA00022679"/>
    </source>
</evidence>
<keyword evidence="12" id="KW-1185">Reference proteome</keyword>
<dbReference type="GO" id="GO:0016301">
    <property type="term" value="F:kinase activity"/>
    <property type="evidence" value="ECO:0007669"/>
    <property type="project" value="UniProtKB-KW"/>
</dbReference>
<dbReference type="Proteomes" id="UP000557566">
    <property type="component" value="Unassembled WGS sequence"/>
</dbReference>
<evidence type="ECO:0000256" key="10">
    <source>
        <dbReference type="SAM" id="MobiDB-lite"/>
    </source>
</evidence>
<dbReference type="Gene3D" id="3.40.50.300">
    <property type="entry name" value="P-loop containing nucleotide triphosphate hydrolases"/>
    <property type="match status" value="1"/>
</dbReference>
<evidence type="ECO:0000256" key="2">
    <source>
        <dbReference type="ARBA" id="ARBA00004496"/>
    </source>
</evidence>
<gene>
    <name evidence="11" type="ORF">G6O67_000932</name>
</gene>
<keyword evidence="6" id="KW-0418">Kinase</keyword>
<evidence type="ECO:0008006" key="13">
    <source>
        <dbReference type="Google" id="ProtNLM"/>
    </source>
</evidence>
<dbReference type="GO" id="GO:0005524">
    <property type="term" value="F:ATP binding"/>
    <property type="evidence" value="ECO:0007669"/>
    <property type="project" value="UniProtKB-KW"/>
</dbReference>
<keyword evidence="8" id="KW-0539">Nucleus</keyword>
<comment type="subcellular location">
    <subcellularLocation>
        <location evidence="2">Cytoplasm</location>
    </subcellularLocation>
    <subcellularLocation>
        <location evidence="1">Nucleus</location>
    </subcellularLocation>
</comment>
<dbReference type="PANTHER" id="PTHR10285">
    <property type="entry name" value="URIDINE KINASE"/>
    <property type="match status" value="1"/>
</dbReference>
<keyword evidence="5" id="KW-0547">Nucleotide-binding</keyword>
<evidence type="ECO:0000313" key="12">
    <source>
        <dbReference type="Proteomes" id="UP000557566"/>
    </source>
</evidence>
<reference evidence="11 12" key="1">
    <citation type="journal article" date="2020" name="Genome Biol. Evol.">
        <title>A new high-quality draft genome assembly of the Chinese cordyceps Ophiocordyceps sinensis.</title>
        <authorList>
            <person name="Shu R."/>
            <person name="Zhang J."/>
            <person name="Meng Q."/>
            <person name="Zhang H."/>
            <person name="Zhou G."/>
            <person name="Li M."/>
            <person name="Wu P."/>
            <person name="Zhao Y."/>
            <person name="Chen C."/>
            <person name="Qin Q."/>
        </authorList>
    </citation>
    <scope>NUCLEOTIDE SEQUENCE [LARGE SCALE GENOMIC DNA]</scope>
    <source>
        <strain evidence="11 12">IOZ07</strain>
    </source>
</reference>
<evidence type="ECO:0000256" key="7">
    <source>
        <dbReference type="ARBA" id="ARBA00022840"/>
    </source>
</evidence>
<keyword evidence="7" id="KW-0067">ATP-binding</keyword>
<evidence type="ECO:0000256" key="6">
    <source>
        <dbReference type="ARBA" id="ARBA00022777"/>
    </source>
</evidence>
<dbReference type="AlphaFoldDB" id="A0A8H4Q075"/>
<accession>A0A8H4Q075</accession>
<dbReference type="EMBL" id="JAAVMX010000001">
    <property type="protein sequence ID" value="KAF4513691.1"/>
    <property type="molecule type" value="Genomic_DNA"/>
</dbReference>
<evidence type="ECO:0000256" key="5">
    <source>
        <dbReference type="ARBA" id="ARBA00022741"/>
    </source>
</evidence>
<dbReference type="InterPro" id="IPR027417">
    <property type="entry name" value="P-loop_NTPase"/>
</dbReference>
<dbReference type="SUPFAM" id="SSF52540">
    <property type="entry name" value="P-loop containing nucleoside triphosphate hydrolases"/>
    <property type="match status" value="1"/>
</dbReference>